<name>A0A427B3V9_ENSVE</name>
<dbReference type="PANTHER" id="PTHR47215:SF1">
    <property type="entry name" value="F9L1.8 PROTEIN"/>
    <property type="match status" value="1"/>
</dbReference>
<protein>
    <recommendedName>
        <fullName evidence="1">FAD-binding FR-type domain-containing protein</fullName>
    </recommendedName>
</protein>
<proteinExistence type="predicted"/>
<dbReference type="InterPro" id="IPR017938">
    <property type="entry name" value="Riboflavin_synthase-like_b-brl"/>
</dbReference>
<evidence type="ECO:0000259" key="1">
    <source>
        <dbReference type="PROSITE" id="PS51384"/>
    </source>
</evidence>
<dbReference type="Proteomes" id="UP000287651">
    <property type="component" value="Unassembled WGS sequence"/>
</dbReference>
<comment type="caution">
    <text evidence="2">The sequence shown here is derived from an EMBL/GenBank/DDBJ whole genome shotgun (WGS) entry which is preliminary data.</text>
</comment>
<dbReference type="InterPro" id="IPR017927">
    <property type="entry name" value="FAD-bd_FR_type"/>
</dbReference>
<dbReference type="AlphaFoldDB" id="A0A427B3V9"/>
<dbReference type="Gene3D" id="2.40.30.10">
    <property type="entry name" value="Translation factors"/>
    <property type="match status" value="1"/>
</dbReference>
<sequence>MLPRVREHVEDVAFGLRSVNLIRRPKRSVLLPVALPSRLYRIERVRFPLLHLRLRIPADGTAVGGGTTPDSNASTVTLSCPSPPLLRYMSPLSRLRLRLPAPLHRRALTALAAAVQQDTDTWSQAPLSLVAPASADATLFHVAVDVSDAPDLAVSYTAPGQYLQVRVPGADKPAFLAIASPPSFAASRCEFQFLVKRVPGSTVDLLCGLGRGDTVELSGIMGRGFRVEEISPPDAFPSVLIFATGSGIRWDSVPFGNPKF</sequence>
<dbReference type="PROSITE" id="PS51384">
    <property type="entry name" value="FAD_FR"/>
    <property type="match status" value="1"/>
</dbReference>
<feature type="domain" description="FAD-binding FR-type" evidence="1">
    <location>
        <begin position="120"/>
        <end position="227"/>
    </location>
</feature>
<dbReference type="GO" id="GO:0016491">
    <property type="term" value="F:oxidoreductase activity"/>
    <property type="evidence" value="ECO:0007669"/>
    <property type="project" value="InterPro"/>
</dbReference>
<evidence type="ECO:0000313" key="3">
    <source>
        <dbReference type="Proteomes" id="UP000287651"/>
    </source>
</evidence>
<evidence type="ECO:0000313" key="2">
    <source>
        <dbReference type="EMBL" id="RRT83146.1"/>
    </source>
</evidence>
<accession>A0A427B3V9</accession>
<organism evidence="2 3">
    <name type="scientific">Ensete ventricosum</name>
    <name type="common">Abyssinian banana</name>
    <name type="synonym">Musa ensete</name>
    <dbReference type="NCBI Taxonomy" id="4639"/>
    <lineage>
        <taxon>Eukaryota</taxon>
        <taxon>Viridiplantae</taxon>
        <taxon>Streptophyta</taxon>
        <taxon>Embryophyta</taxon>
        <taxon>Tracheophyta</taxon>
        <taxon>Spermatophyta</taxon>
        <taxon>Magnoliopsida</taxon>
        <taxon>Liliopsida</taxon>
        <taxon>Zingiberales</taxon>
        <taxon>Musaceae</taxon>
        <taxon>Ensete</taxon>
    </lineage>
</organism>
<reference evidence="2 3" key="1">
    <citation type="journal article" date="2014" name="Agronomy (Basel)">
        <title>A Draft Genome Sequence for Ensete ventricosum, the Drought-Tolerant Tree Against Hunger.</title>
        <authorList>
            <person name="Harrison J."/>
            <person name="Moore K.A."/>
            <person name="Paszkiewicz K."/>
            <person name="Jones T."/>
            <person name="Grant M."/>
            <person name="Ambacheew D."/>
            <person name="Muzemil S."/>
            <person name="Studholme D.J."/>
        </authorList>
    </citation>
    <scope>NUCLEOTIDE SEQUENCE [LARGE SCALE GENOMIC DNA]</scope>
</reference>
<gene>
    <name evidence="2" type="ORF">B296_00008860</name>
</gene>
<dbReference type="PANTHER" id="PTHR47215">
    <property type="match status" value="1"/>
</dbReference>
<dbReference type="SUPFAM" id="SSF63380">
    <property type="entry name" value="Riboflavin synthase domain-like"/>
    <property type="match status" value="1"/>
</dbReference>
<dbReference type="EMBL" id="AMZH03000553">
    <property type="protein sequence ID" value="RRT83146.1"/>
    <property type="molecule type" value="Genomic_DNA"/>
</dbReference>